<comment type="caution">
    <text evidence="2">The sequence shown here is derived from an EMBL/GenBank/DDBJ whole genome shotgun (WGS) entry which is preliminary data.</text>
</comment>
<name>A0AAN7THQ7_9PEZI</name>
<dbReference type="AlphaFoldDB" id="A0AAN7THQ7"/>
<evidence type="ECO:0000256" key="1">
    <source>
        <dbReference type="SAM" id="MobiDB-lite"/>
    </source>
</evidence>
<gene>
    <name evidence="2" type="ORF">LTR62_006713</name>
</gene>
<feature type="region of interest" description="Disordered" evidence="1">
    <location>
        <begin position="256"/>
        <end position="286"/>
    </location>
</feature>
<evidence type="ECO:0000313" key="2">
    <source>
        <dbReference type="EMBL" id="KAK5116992.1"/>
    </source>
</evidence>
<reference evidence="2" key="1">
    <citation type="submission" date="2023-08" db="EMBL/GenBank/DDBJ databases">
        <title>Black Yeasts Isolated from many extreme environments.</title>
        <authorList>
            <person name="Coleine C."/>
            <person name="Stajich J.E."/>
            <person name="Selbmann L."/>
        </authorList>
    </citation>
    <scope>NUCLEOTIDE SEQUENCE</scope>
    <source>
        <strain evidence="2">CCFEE 5401</strain>
    </source>
</reference>
<dbReference type="EMBL" id="JAVRRL010000006">
    <property type="protein sequence ID" value="KAK5116992.1"/>
    <property type="molecule type" value="Genomic_DNA"/>
</dbReference>
<feature type="region of interest" description="Disordered" evidence="1">
    <location>
        <begin position="1"/>
        <end position="27"/>
    </location>
</feature>
<feature type="region of interest" description="Disordered" evidence="1">
    <location>
        <begin position="138"/>
        <end position="179"/>
    </location>
</feature>
<dbReference type="Proteomes" id="UP001310890">
    <property type="component" value="Unassembled WGS sequence"/>
</dbReference>
<feature type="compositionally biased region" description="Basic residues" evidence="1">
    <location>
        <begin position="1"/>
        <end position="14"/>
    </location>
</feature>
<protein>
    <submittedName>
        <fullName evidence="2">Uncharacterized protein</fullName>
    </submittedName>
</protein>
<sequence length="286" mass="32854">MRRVKSLFLKSKHKKENDISEDGNETTISTNVNPVQTNTLGLVPEGGHPFQSEGSIRSATTFNPVMAPTYRSHPGIQPPNRGGALHHPLAGMIPTAQPYWNGDAVSTTLPQHNPAELASEARRVAGYVMEQQQYRAYPGTQRAQQYEVRNPTTPEEEQKKALLKEEKKARREQNASKESVRQVRRLIREKYRLDIYLWGKRTVQKSVKPTIMEKCKKADDILKRIIFIVDDWTEELFDEGDEWELAKMIKRGIPRPGDDHVLWETSPPWDKARLRDESDNSSEDER</sequence>
<proteinExistence type="predicted"/>
<evidence type="ECO:0000313" key="3">
    <source>
        <dbReference type="Proteomes" id="UP001310890"/>
    </source>
</evidence>
<accession>A0AAN7THQ7</accession>
<feature type="compositionally biased region" description="Basic and acidic residues" evidence="1">
    <location>
        <begin position="156"/>
        <end position="179"/>
    </location>
</feature>
<organism evidence="2 3">
    <name type="scientific">Meristemomyces frigidus</name>
    <dbReference type="NCBI Taxonomy" id="1508187"/>
    <lineage>
        <taxon>Eukaryota</taxon>
        <taxon>Fungi</taxon>
        <taxon>Dikarya</taxon>
        <taxon>Ascomycota</taxon>
        <taxon>Pezizomycotina</taxon>
        <taxon>Dothideomycetes</taxon>
        <taxon>Dothideomycetidae</taxon>
        <taxon>Mycosphaerellales</taxon>
        <taxon>Teratosphaeriaceae</taxon>
        <taxon>Meristemomyces</taxon>
    </lineage>
</organism>